<dbReference type="PIRSF" id="PIRSF036428">
    <property type="entry name" value="CobL"/>
    <property type="match status" value="1"/>
</dbReference>
<dbReference type="InterPro" id="IPR014777">
    <property type="entry name" value="4pyrrole_Mease_sub1"/>
</dbReference>
<comment type="pathway">
    <text evidence="1">Cofactor biosynthesis; adenosylcobalamin biosynthesis.</text>
</comment>
<keyword evidence="5" id="KW-0949">S-adenosyl-L-methionine</keyword>
<keyword evidence="4" id="KW-0808">Transferase</keyword>
<evidence type="ECO:0000256" key="1">
    <source>
        <dbReference type="ARBA" id="ARBA00004953"/>
    </source>
</evidence>
<dbReference type="CDD" id="cd11644">
    <property type="entry name" value="Precorrin-6Y-MT"/>
    <property type="match status" value="1"/>
</dbReference>
<dbReference type="GO" id="GO:0032259">
    <property type="term" value="P:methylation"/>
    <property type="evidence" value="ECO:0007669"/>
    <property type="project" value="UniProtKB-KW"/>
</dbReference>
<dbReference type="Gene3D" id="3.40.50.150">
    <property type="entry name" value="Vaccinia Virus protein VP39"/>
    <property type="match status" value="1"/>
</dbReference>
<dbReference type="InterPro" id="IPR029063">
    <property type="entry name" value="SAM-dependent_MTases_sf"/>
</dbReference>
<evidence type="ECO:0000259" key="6">
    <source>
        <dbReference type="Pfam" id="PF00590"/>
    </source>
</evidence>
<dbReference type="InterPro" id="IPR050714">
    <property type="entry name" value="Cobalamin_biosynth_MTase"/>
</dbReference>
<name>A0A0D0HAK6_9BACT</name>
<dbReference type="InterPro" id="IPR035996">
    <property type="entry name" value="4pyrrol_Methylase_sf"/>
</dbReference>
<comment type="caution">
    <text evidence="7">The sequence shown here is derived from an EMBL/GenBank/DDBJ whole genome shotgun (WGS) entry which is preliminary data.</text>
</comment>
<dbReference type="Gene3D" id="3.40.1010.10">
    <property type="entry name" value="Cobalt-precorrin-4 Transmethylase, Domain 1"/>
    <property type="match status" value="1"/>
</dbReference>
<keyword evidence="8" id="KW-1185">Reference proteome</keyword>
<reference evidence="7 8" key="1">
    <citation type="submission" date="2015-01" db="EMBL/GenBank/DDBJ databases">
        <title>Comparative genomics of non-oral Prevotella species.</title>
        <authorList>
            <person name="Accetto T."/>
            <person name="Nograsek B."/>
            <person name="Avgustin G."/>
        </authorList>
    </citation>
    <scope>NUCLEOTIDE SEQUENCE [LARGE SCALE GENOMIC DNA]</scope>
    <source>
        <strain evidence="7 8">P5-119</strain>
    </source>
</reference>
<dbReference type="UniPathway" id="UPA00148"/>
<dbReference type="AlphaFoldDB" id="A0A0D0HAK6"/>
<feature type="domain" description="Tetrapyrrole methylase" evidence="6">
    <location>
        <begin position="4"/>
        <end position="182"/>
    </location>
</feature>
<dbReference type="EMBL" id="JXQK01000083">
    <property type="protein sequence ID" value="KIP60350.1"/>
    <property type="molecule type" value="Genomic_DNA"/>
</dbReference>
<accession>A0A0D0HAK6</accession>
<dbReference type="SUPFAM" id="SSF53335">
    <property type="entry name" value="S-adenosyl-L-methionine-dependent methyltransferases"/>
    <property type="match status" value="1"/>
</dbReference>
<evidence type="ECO:0000313" key="8">
    <source>
        <dbReference type="Proteomes" id="UP000032046"/>
    </source>
</evidence>
<evidence type="ECO:0000256" key="5">
    <source>
        <dbReference type="ARBA" id="ARBA00022691"/>
    </source>
</evidence>
<dbReference type="NCBIfam" id="TIGR02467">
    <property type="entry name" value="CbiE"/>
    <property type="match status" value="1"/>
</dbReference>
<dbReference type="STRING" id="1602171.ST44_11600"/>
<dbReference type="InterPro" id="IPR014008">
    <property type="entry name" value="Cbl_synth_MTase_CbiT"/>
</dbReference>
<proteinExistence type="predicted"/>
<keyword evidence="3" id="KW-0489">Methyltransferase</keyword>
<dbReference type="PANTHER" id="PTHR43182:SF1">
    <property type="entry name" value="COBALT-PRECORRIN-7 C(5)-METHYLTRANSFERASE"/>
    <property type="match status" value="1"/>
</dbReference>
<dbReference type="PANTHER" id="PTHR43182">
    <property type="entry name" value="COBALT-PRECORRIN-6B C(15)-METHYLTRANSFERASE (DECARBOXYLATING)"/>
    <property type="match status" value="1"/>
</dbReference>
<dbReference type="NCBIfam" id="TIGR02469">
    <property type="entry name" value="CbiT"/>
    <property type="match status" value="1"/>
</dbReference>
<dbReference type="GO" id="GO:0008276">
    <property type="term" value="F:protein methyltransferase activity"/>
    <property type="evidence" value="ECO:0007669"/>
    <property type="project" value="InterPro"/>
</dbReference>
<dbReference type="InterPro" id="IPR000878">
    <property type="entry name" value="4pyrrol_Mease"/>
</dbReference>
<dbReference type="RefSeq" id="WP_042520080.1">
    <property type="nucleotide sequence ID" value="NZ_JXQK01000083.1"/>
</dbReference>
<dbReference type="Proteomes" id="UP000032046">
    <property type="component" value="Unassembled WGS sequence"/>
</dbReference>
<dbReference type="GO" id="GO:0009236">
    <property type="term" value="P:cobalamin biosynthetic process"/>
    <property type="evidence" value="ECO:0007669"/>
    <property type="project" value="UniProtKB-UniPathway"/>
</dbReference>
<gene>
    <name evidence="7" type="ORF">ST44_11600</name>
</gene>
<sequence>MNKCYIIGLSDSHRLCLTPEVMKIISAGRVFSGGMRHHEIIASMLPTRYVWINITIPITDVLEKYKHHDELVIFASGDPLFYGFANTVKRSFPEVQMKVFPTFNSLQLLAHKLNLAYNDMYTASLTGRPWDRLDEALIRGERLIGCLTDKNKTPHEIWQRMHTYGYDNYEMYVGENLGNEEKESIGQYDPAKVYSTPNCIILEQRKLIRQNIGIQDEAFHLLDGRSRMITKMPVRMASLSALQLAEKKSFWDIGFCTGSVSIEAKLAYPHLKVTAFEIRDEGKELMLANSRKFHAPGIDARIGDFCNMDISDCPLPDAVFIGGYGGKMKEVLIKVKNVLSHSGCIVFNSVSETSKDSFFSITRELGMTTEILHTITVDGNNPITIMRAI</sequence>
<organism evidence="7 8">
    <name type="scientific">Prevotella pectinovora</name>
    <dbReference type="NCBI Taxonomy" id="1602169"/>
    <lineage>
        <taxon>Bacteria</taxon>
        <taxon>Pseudomonadati</taxon>
        <taxon>Bacteroidota</taxon>
        <taxon>Bacteroidia</taxon>
        <taxon>Bacteroidales</taxon>
        <taxon>Prevotellaceae</taxon>
        <taxon>Prevotella</taxon>
    </lineage>
</organism>
<dbReference type="InterPro" id="IPR012818">
    <property type="entry name" value="CbiE"/>
</dbReference>
<dbReference type="InterPro" id="IPR006365">
    <property type="entry name" value="Cbl_synth_CobL"/>
</dbReference>
<dbReference type="Pfam" id="PF00590">
    <property type="entry name" value="TP_methylase"/>
    <property type="match status" value="1"/>
</dbReference>
<evidence type="ECO:0000256" key="2">
    <source>
        <dbReference type="ARBA" id="ARBA00022573"/>
    </source>
</evidence>
<dbReference type="SUPFAM" id="SSF53790">
    <property type="entry name" value="Tetrapyrrole methylase"/>
    <property type="match status" value="1"/>
</dbReference>
<keyword evidence="2" id="KW-0169">Cobalamin biosynthesis</keyword>
<evidence type="ECO:0000313" key="7">
    <source>
        <dbReference type="EMBL" id="KIP60350.1"/>
    </source>
</evidence>
<protein>
    <submittedName>
        <fullName evidence="7">Contig83, whole genome shotgun sequence</fullName>
    </submittedName>
</protein>
<evidence type="ECO:0000256" key="4">
    <source>
        <dbReference type="ARBA" id="ARBA00022679"/>
    </source>
</evidence>
<evidence type="ECO:0000256" key="3">
    <source>
        <dbReference type="ARBA" id="ARBA00022603"/>
    </source>
</evidence>